<evidence type="ECO:0000313" key="1">
    <source>
        <dbReference type="EMBL" id="TBU33791.1"/>
    </source>
</evidence>
<gene>
    <name evidence="1" type="ORF">BD311DRAFT_784763</name>
</gene>
<proteinExistence type="predicted"/>
<dbReference type="OrthoDB" id="67850at2759"/>
<dbReference type="Proteomes" id="UP000292957">
    <property type="component" value="Unassembled WGS sequence"/>
</dbReference>
<organism evidence="1">
    <name type="scientific">Dichomitus squalens</name>
    <dbReference type="NCBI Taxonomy" id="114155"/>
    <lineage>
        <taxon>Eukaryota</taxon>
        <taxon>Fungi</taxon>
        <taxon>Dikarya</taxon>
        <taxon>Basidiomycota</taxon>
        <taxon>Agaricomycotina</taxon>
        <taxon>Agaricomycetes</taxon>
        <taxon>Polyporales</taxon>
        <taxon>Polyporaceae</taxon>
        <taxon>Dichomitus</taxon>
    </lineage>
</organism>
<dbReference type="EMBL" id="ML143390">
    <property type="protein sequence ID" value="TBU33791.1"/>
    <property type="molecule type" value="Genomic_DNA"/>
</dbReference>
<sequence>MPPSNAIANTISSEVVLPTLYQLPFVPMLLMSFAAHFLRGQWTPLLLTRHWSLVIRVFYLALTTVSIWELAESVFDFTVPEVHFIWVSAHTADTRLALVSGIMSMVVYLKTSRTPSCATLHPPLRTLLLCASVIKTAQSSRFHVLLDVLASDGPLATAVSETAEAGALQLLELSHSVLPSTPSAYASAMIKMAKKAEESIVRVISETKGIWREGVGKIVPRLCHIIVSLI</sequence>
<reference evidence="1" key="1">
    <citation type="submission" date="2019-01" db="EMBL/GenBank/DDBJ databases">
        <title>Draft genome sequences of three monokaryotic isolates of the white-rot basidiomycete fungus Dichomitus squalens.</title>
        <authorList>
            <consortium name="DOE Joint Genome Institute"/>
            <person name="Lopez S.C."/>
            <person name="Andreopoulos B."/>
            <person name="Pangilinan J."/>
            <person name="Lipzen A."/>
            <person name="Riley R."/>
            <person name="Ahrendt S."/>
            <person name="Ng V."/>
            <person name="Barry K."/>
            <person name="Daum C."/>
            <person name="Grigoriev I.V."/>
            <person name="Hilden K.S."/>
            <person name="Makela M.R."/>
            <person name="de Vries R.P."/>
        </authorList>
    </citation>
    <scope>NUCLEOTIDE SEQUENCE [LARGE SCALE GENOMIC DNA]</scope>
    <source>
        <strain evidence="1">OM18370.1</strain>
    </source>
</reference>
<name>A0A4Q9N441_9APHY</name>
<dbReference type="AlphaFoldDB" id="A0A4Q9N441"/>
<accession>A0A4Q9N441</accession>
<protein>
    <submittedName>
        <fullName evidence="1">Uncharacterized protein</fullName>
    </submittedName>
</protein>